<dbReference type="Gene3D" id="3.20.10.10">
    <property type="entry name" value="D-amino Acid Aminotransferase, subunit A, domain 2"/>
    <property type="match status" value="1"/>
</dbReference>
<sequence>MANYPEKVYVNGKIVPHQEAQISIFDRGFLFGDGVYEVMVQIGDSFFYGQEHLNRLIDCLKKINLDFDVSTLPKEVEKLLVASKLEGKDSLVYIQVTRGVAIRKHAFPKTTKPTVIMYAIPFTLPSINQKSIATITTTDNRWHRCDIKATSLLGNVMANDQAAEQGMYESIFIRDGKVTEASHCNVFFVKNDIVYTHPADTYILNGITRQIVIQLCKKLHIEIREEAILKVNMVTMDEAFLSGTTTQIASIGRINNHYYSADGTVGPITKKLQQAFLKLKETHVEATINV</sequence>
<gene>
    <name evidence="6" type="ORF">SAMN06265377_2985</name>
</gene>
<organism evidence="6 7">
    <name type="scientific">Flagellimonas pacifica</name>
    <dbReference type="NCBI Taxonomy" id="1247520"/>
    <lineage>
        <taxon>Bacteria</taxon>
        <taxon>Pseudomonadati</taxon>
        <taxon>Bacteroidota</taxon>
        <taxon>Flavobacteriia</taxon>
        <taxon>Flavobacteriales</taxon>
        <taxon>Flavobacteriaceae</taxon>
        <taxon>Flagellimonas</taxon>
    </lineage>
</organism>
<dbReference type="InterPro" id="IPR036038">
    <property type="entry name" value="Aminotransferase-like"/>
</dbReference>
<proteinExistence type="inferred from homology"/>
<evidence type="ECO:0000313" key="6">
    <source>
        <dbReference type="EMBL" id="SNZ01153.1"/>
    </source>
</evidence>
<dbReference type="AlphaFoldDB" id="A0A285MWU3"/>
<evidence type="ECO:0000256" key="3">
    <source>
        <dbReference type="ARBA" id="ARBA00022898"/>
    </source>
</evidence>
<comment type="cofactor">
    <cofactor evidence="1 5">
        <name>pyridoxal 5'-phosphate</name>
        <dbReference type="ChEBI" id="CHEBI:597326"/>
    </cofactor>
</comment>
<dbReference type="OrthoDB" id="9804984at2"/>
<dbReference type="InterPro" id="IPR043132">
    <property type="entry name" value="BCAT-like_C"/>
</dbReference>
<dbReference type="PROSITE" id="PS00770">
    <property type="entry name" value="AA_TRANSFER_CLASS_4"/>
    <property type="match status" value="1"/>
</dbReference>
<comment type="similarity">
    <text evidence="2 4">Belongs to the class-IV pyridoxal-phosphate-dependent aminotransferase family.</text>
</comment>
<dbReference type="PANTHER" id="PTHR42743">
    <property type="entry name" value="AMINO-ACID AMINOTRANSFERASE"/>
    <property type="match status" value="1"/>
</dbReference>
<dbReference type="GO" id="GO:0046394">
    <property type="term" value="P:carboxylic acid biosynthetic process"/>
    <property type="evidence" value="ECO:0007669"/>
    <property type="project" value="UniProtKB-ARBA"/>
</dbReference>
<evidence type="ECO:0000256" key="1">
    <source>
        <dbReference type="ARBA" id="ARBA00001933"/>
    </source>
</evidence>
<name>A0A285MWU3_9FLAO</name>
<dbReference type="GO" id="GO:0005829">
    <property type="term" value="C:cytosol"/>
    <property type="evidence" value="ECO:0007669"/>
    <property type="project" value="TreeGrafter"/>
</dbReference>
<dbReference type="Gene3D" id="3.30.470.10">
    <property type="match status" value="1"/>
</dbReference>
<dbReference type="InterPro" id="IPR050571">
    <property type="entry name" value="Class-IV_PLP-Dep_Aminotrnsfr"/>
</dbReference>
<dbReference type="EMBL" id="OBEH01000004">
    <property type="protein sequence ID" value="SNZ01153.1"/>
    <property type="molecule type" value="Genomic_DNA"/>
</dbReference>
<reference evidence="7" key="1">
    <citation type="submission" date="2017-09" db="EMBL/GenBank/DDBJ databases">
        <authorList>
            <person name="Varghese N."/>
            <person name="Submissions S."/>
        </authorList>
    </citation>
    <scope>NUCLEOTIDE SEQUENCE [LARGE SCALE GENOMIC DNA]</scope>
    <source>
        <strain evidence="7">DSM 25885</strain>
    </source>
</reference>
<keyword evidence="3 5" id="KW-0663">Pyridoxal phosphate</keyword>
<dbReference type="InterPro" id="IPR001544">
    <property type="entry name" value="Aminotrans_IV"/>
</dbReference>
<dbReference type="RefSeq" id="WP_097046589.1">
    <property type="nucleotide sequence ID" value="NZ_OBEH01000004.1"/>
</dbReference>
<evidence type="ECO:0000256" key="4">
    <source>
        <dbReference type="RuleBase" id="RU004106"/>
    </source>
</evidence>
<protein>
    <submittedName>
        <fullName evidence="6">D-alanine transaminase</fullName>
    </submittedName>
</protein>
<evidence type="ECO:0000256" key="2">
    <source>
        <dbReference type="ARBA" id="ARBA00009320"/>
    </source>
</evidence>
<dbReference type="Pfam" id="PF01063">
    <property type="entry name" value="Aminotran_4"/>
    <property type="match status" value="1"/>
</dbReference>
<dbReference type="InterPro" id="IPR018300">
    <property type="entry name" value="Aminotrans_IV_CS"/>
</dbReference>
<evidence type="ECO:0000256" key="5">
    <source>
        <dbReference type="RuleBase" id="RU004516"/>
    </source>
</evidence>
<dbReference type="InterPro" id="IPR043131">
    <property type="entry name" value="BCAT-like_N"/>
</dbReference>
<dbReference type="GO" id="GO:0008652">
    <property type="term" value="P:amino acid biosynthetic process"/>
    <property type="evidence" value="ECO:0007669"/>
    <property type="project" value="UniProtKB-ARBA"/>
</dbReference>
<evidence type="ECO:0000313" key="7">
    <source>
        <dbReference type="Proteomes" id="UP000219048"/>
    </source>
</evidence>
<dbReference type="Proteomes" id="UP000219048">
    <property type="component" value="Unassembled WGS sequence"/>
</dbReference>
<keyword evidence="7" id="KW-1185">Reference proteome</keyword>
<dbReference type="PANTHER" id="PTHR42743:SF10">
    <property type="entry name" value="D-ALANINE AMINOTRANSFERASE"/>
    <property type="match status" value="1"/>
</dbReference>
<dbReference type="GO" id="GO:0003824">
    <property type="term" value="F:catalytic activity"/>
    <property type="evidence" value="ECO:0007669"/>
    <property type="project" value="InterPro"/>
</dbReference>
<dbReference type="SUPFAM" id="SSF56752">
    <property type="entry name" value="D-aminoacid aminotransferase-like PLP-dependent enzymes"/>
    <property type="match status" value="1"/>
</dbReference>
<dbReference type="FunFam" id="3.20.10.10:FF:000002">
    <property type="entry name" value="D-alanine aminotransferase"/>
    <property type="match status" value="1"/>
</dbReference>
<accession>A0A285MWU3</accession>